<organism evidence="1 2">
    <name type="scientific">Nesidiocoris tenuis</name>
    <dbReference type="NCBI Taxonomy" id="355587"/>
    <lineage>
        <taxon>Eukaryota</taxon>
        <taxon>Metazoa</taxon>
        <taxon>Ecdysozoa</taxon>
        <taxon>Arthropoda</taxon>
        <taxon>Hexapoda</taxon>
        <taxon>Insecta</taxon>
        <taxon>Pterygota</taxon>
        <taxon>Neoptera</taxon>
        <taxon>Paraneoptera</taxon>
        <taxon>Hemiptera</taxon>
        <taxon>Heteroptera</taxon>
        <taxon>Panheteroptera</taxon>
        <taxon>Cimicomorpha</taxon>
        <taxon>Miridae</taxon>
        <taxon>Dicyphina</taxon>
        <taxon>Nesidiocoris</taxon>
    </lineage>
</organism>
<evidence type="ECO:0000313" key="1">
    <source>
        <dbReference type="EMBL" id="CAA9999240.1"/>
    </source>
</evidence>
<dbReference type="AlphaFoldDB" id="A0A6H5G8Y0"/>
<accession>A0A6H5G8Y0</accession>
<protein>
    <submittedName>
        <fullName evidence="1">Uncharacterized protein</fullName>
    </submittedName>
</protein>
<name>A0A6H5G8Y0_9HEMI</name>
<sequence length="126" mass="14239">MDPQAGVCRSFADGLSSRGKHETMKTELVNISPEGIKLDPIAEITMKLNVNSRRINIRKPRDYLFWKVSLVPGKGILISYLADMLYANSNITEWLRVLINFKGSRSEGEFRLPLEMVVPRGVESES</sequence>
<keyword evidence="2" id="KW-1185">Reference proteome</keyword>
<dbReference type="Proteomes" id="UP000479000">
    <property type="component" value="Unassembled WGS sequence"/>
</dbReference>
<dbReference type="EMBL" id="CADCXU010008401">
    <property type="protein sequence ID" value="CAA9999240.1"/>
    <property type="molecule type" value="Genomic_DNA"/>
</dbReference>
<proteinExistence type="predicted"/>
<feature type="non-terminal residue" evidence="1">
    <location>
        <position position="126"/>
    </location>
</feature>
<gene>
    <name evidence="1" type="ORF">NTEN_LOCUS5523</name>
</gene>
<evidence type="ECO:0000313" key="2">
    <source>
        <dbReference type="Proteomes" id="UP000479000"/>
    </source>
</evidence>
<reference evidence="1 2" key="1">
    <citation type="submission" date="2020-02" db="EMBL/GenBank/DDBJ databases">
        <authorList>
            <person name="Ferguson B K."/>
        </authorList>
    </citation>
    <scope>NUCLEOTIDE SEQUENCE [LARGE SCALE GENOMIC DNA]</scope>
</reference>